<accession>A0ABV9A7G8</accession>
<sequence>MPRTIGDEVNDRDRGETPASVSALAAAPTLGSVVPAGGPPAGNNTVTLTGTGFTGVTAVNFGSRASPGFTVNSLTKITALAPAGTGTVLVTVRAGTSTSNAVNYTYAALPTLSGVSPEQGPVSGGTTVTLTGTGLTGATAVNFGTAPAQFTVVSATQITAVTPAGTGAVPVTVTTSGGTSGAVYFFYAVPPTLSKVFPGRGPTSGGTTVVLTGAGLTGATAVSFGGTPAGFTVDSSTQITAVTPVRPAGSAPVTVTTAGGVSNPAAYTYVPPPVLSALTPLQGPISSGAVVTLTGSGLTTTSAVRFGAVLAPFTVESDTSVAAVAPAGPAGTVPVSVTTAGGTSAALSYTRVPPPML</sequence>
<dbReference type="InterPro" id="IPR052387">
    <property type="entry name" value="Fibrocystin"/>
</dbReference>
<keyword evidence="1" id="KW-0732">Signal</keyword>
<comment type="caution">
    <text evidence="3">The sequence shown here is derived from an EMBL/GenBank/DDBJ whole genome shotgun (WGS) entry which is preliminary data.</text>
</comment>
<reference evidence="4" key="1">
    <citation type="journal article" date="2019" name="Int. J. Syst. Evol. Microbiol.">
        <title>The Global Catalogue of Microorganisms (GCM) 10K type strain sequencing project: providing services to taxonomists for standard genome sequencing and annotation.</title>
        <authorList>
            <consortium name="The Broad Institute Genomics Platform"/>
            <consortium name="The Broad Institute Genome Sequencing Center for Infectious Disease"/>
            <person name="Wu L."/>
            <person name="Ma J."/>
        </authorList>
    </citation>
    <scope>NUCLEOTIDE SEQUENCE [LARGE SCALE GENOMIC DNA]</scope>
    <source>
        <strain evidence="4">CGMCC 4.7357</strain>
    </source>
</reference>
<keyword evidence="4" id="KW-1185">Reference proteome</keyword>
<dbReference type="InterPro" id="IPR014756">
    <property type="entry name" value="Ig_E-set"/>
</dbReference>
<feature type="domain" description="IPT/TIG" evidence="2">
    <location>
        <begin position="272"/>
        <end position="350"/>
    </location>
</feature>
<dbReference type="PANTHER" id="PTHR46769">
    <property type="entry name" value="POLYCYSTIC KIDNEY AND HEPATIC DISEASE 1 (AUTOSOMAL RECESSIVE)-LIKE 1"/>
    <property type="match status" value="1"/>
</dbReference>
<evidence type="ECO:0000313" key="3">
    <source>
        <dbReference type="EMBL" id="MFC4494871.1"/>
    </source>
</evidence>
<dbReference type="PANTHER" id="PTHR46769:SF2">
    <property type="entry name" value="FIBROCYSTIN-L ISOFORM 2 PRECURSOR-RELATED"/>
    <property type="match status" value="1"/>
</dbReference>
<dbReference type="SMART" id="SM00429">
    <property type="entry name" value="IPT"/>
    <property type="match status" value="4"/>
</dbReference>
<name>A0ABV9A7G8_9ACTN</name>
<dbReference type="SUPFAM" id="SSF81296">
    <property type="entry name" value="E set domains"/>
    <property type="match status" value="4"/>
</dbReference>
<dbReference type="RefSeq" id="WP_386446707.1">
    <property type="nucleotide sequence ID" value="NZ_JBHSFH010000006.1"/>
</dbReference>
<dbReference type="InterPro" id="IPR013783">
    <property type="entry name" value="Ig-like_fold"/>
</dbReference>
<evidence type="ECO:0000256" key="1">
    <source>
        <dbReference type="ARBA" id="ARBA00022729"/>
    </source>
</evidence>
<gene>
    <name evidence="3" type="ORF">ACFPA8_12070</name>
</gene>
<dbReference type="Proteomes" id="UP001595997">
    <property type="component" value="Unassembled WGS sequence"/>
</dbReference>
<dbReference type="Pfam" id="PF01833">
    <property type="entry name" value="TIG"/>
    <property type="match status" value="4"/>
</dbReference>
<protein>
    <submittedName>
        <fullName evidence="3">IPT/TIG domain-containing protein</fullName>
    </submittedName>
</protein>
<feature type="domain" description="IPT/TIG" evidence="2">
    <location>
        <begin position="27"/>
        <end position="107"/>
    </location>
</feature>
<dbReference type="Gene3D" id="2.60.40.10">
    <property type="entry name" value="Immunoglobulins"/>
    <property type="match status" value="4"/>
</dbReference>
<evidence type="ECO:0000313" key="4">
    <source>
        <dbReference type="Proteomes" id="UP001595997"/>
    </source>
</evidence>
<evidence type="ECO:0000259" key="2">
    <source>
        <dbReference type="SMART" id="SM00429"/>
    </source>
</evidence>
<proteinExistence type="predicted"/>
<dbReference type="CDD" id="cd00102">
    <property type="entry name" value="IPT"/>
    <property type="match status" value="1"/>
</dbReference>
<organism evidence="3 4">
    <name type="scientific">Streptomyces ovatisporus</name>
    <dbReference type="NCBI Taxonomy" id="1128682"/>
    <lineage>
        <taxon>Bacteria</taxon>
        <taxon>Bacillati</taxon>
        <taxon>Actinomycetota</taxon>
        <taxon>Actinomycetes</taxon>
        <taxon>Kitasatosporales</taxon>
        <taxon>Streptomycetaceae</taxon>
        <taxon>Streptomyces</taxon>
    </lineage>
</organism>
<feature type="domain" description="IPT/TIG" evidence="2">
    <location>
        <begin position="109"/>
        <end position="189"/>
    </location>
</feature>
<dbReference type="InterPro" id="IPR002909">
    <property type="entry name" value="IPT_dom"/>
</dbReference>
<dbReference type="EMBL" id="JBHSFH010000006">
    <property type="protein sequence ID" value="MFC4494871.1"/>
    <property type="molecule type" value="Genomic_DNA"/>
</dbReference>
<feature type="domain" description="IPT/TIG" evidence="2">
    <location>
        <begin position="190"/>
        <end position="270"/>
    </location>
</feature>